<gene>
    <name evidence="11" type="ORF">D5281_23460</name>
</gene>
<feature type="DNA-binding region" description="OmpR/PhoB-type" evidence="9">
    <location>
        <begin position="127"/>
        <end position="230"/>
    </location>
</feature>
<evidence type="ECO:0000259" key="10">
    <source>
        <dbReference type="PROSITE" id="PS51755"/>
    </source>
</evidence>
<feature type="domain" description="OmpR/PhoB-type" evidence="10">
    <location>
        <begin position="127"/>
        <end position="230"/>
    </location>
</feature>
<evidence type="ECO:0000256" key="7">
    <source>
        <dbReference type="ARBA" id="ARBA00023125"/>
    </source>
</evidence>
<evidence type="ECO:0000256" key="6">
    <source>
        <dbReference type="ARBA" id="ARBA00022840"/>
    </source>
</evidence>
<evidence type="ECO:0000256" key="5">
    <source>
        <dbReference type="ARBA" id="ARBA00022741"/>
    </source>
</evidence>
<evidence type="ECO:0000256" key="2">
    <source>
        <dbReference type="ARBA" id="ARBA00022630"/>
    </source>
</evidence>
<dbReference type="GO" id="GO:0009398">
    <property type="term" value="P:FMN biosynthetic process"/>
    <property type="evidence" value="ECO:0007669"/>
    <property type="project" value="TreeGrafter"/>
</dbReference>
<dbReference type="SMART" id="SM00862">
    <property type="entry name" value="Trans_reg_C"/>
    <property type="match status" value="1"/>
</dbReference>
<dbReference type="GO" id="GO:0008531">
    <property type="term" value="F:riboflavin kinase activity"/>
    <property type="evidence" value="ECO:0007669"/>
    <property type="project" value="UniProtKB-EC"/>
</dbReference>
<comment type="caution">
    <text evidence="11">The sequence shown here is derived from an EMBL/GenBank/DDBJ whole genome shotgun (WGS) entry which is preliminary data.</text>
</comment>
<dbReference type="EC" id="2.7.1.26" evidence="1"/>
<dbReference type="GO" id="GO:0003677">
    <property type="term" value="F:DNA binding"/>
    <property type="evidence" value="ECO:0007669"/>
    <property type="project" value="UniProtKB-UniRule"/>
</dbReference>
<sequence length="231" mass="26074">MEQISNKNPINILSGKVIHGRGIGKLVGMPTANMEVLDESILPPAGVYVTEILLDGQVHYGITNIGTRPTVDNDKEISVETHILNFNEEIYGKSIKIRLFGRLRSQQKFENFSMLLEQIRMDCIAVRKFFGIGQVVSMLHMSAAKRQAIIGGHEVCLSVKEFDILYMLYSAPDIAYSKEQIYEAVWHEPSNGYCHAVENTVFQIRKRIRDYSAGHDFIKTVIGFGYKFNAG</sequence>
<dbReference type="GO" id="GO:0009231">
    <property type="term" value="P:riboflavin biosynthetic process"/>
    <property type="evidence" value="ECO:0007669"/>
    <property type="project" value="InterPro"/>
</dbReference>
<evidence type="ECO:0000313" key="12">
    <source>
        <dbReference type="Proteomes" id="UP001154420"/>
    </source>
</evidence>
<keyword evidence="7 9" id="KW-0238">DNA-binding</keyword>
<dbReference type="InterPro" id="IPR036388">
    <property type="entry name" value="WH-like_DNA-bd_sf"/>
</dbReference>
<keyword evidence="3" id="KW-0288">FMN</keyword>
<keyword evidence="5" id="KW-0547">Nucleotide-binding</keyword>
<dbReference type="InterPro" id="IPR023468">
    <property type="entry name" value="Riboflavin_kinase"/>
</dbReference>
<dbReference type="InterPro" id="IPR001867">
    <property type="entry name" value="OmpR/PhoB-type_DNA-bd"/>
</dbReference>
<name>A0A9X5BKN6_9FIRM</name>
<dbReference type="GO" id="GO:0000160">
    <property type="term" value="P:phosphorelay signal transduction system"/>
    <property type="evidence" value="ECO:0007669"/>
    <property type="project" value="InterPro"/>
</dbReference>
<dbReference type="SUPFAM" id="SSF82114">
    <property type="entry name" value="Riboflavin kinase-like"/>
    <property type="match status" value="1"/>
</dbReference>
<dbReference type="GO" id="GO:0006355">
    <property type="term" value="P:regulation of DNA-templated transcription"/>
    <property type="evidence" value="ECO:0007669"/>
    <property type="project" value="InterPro"/>
</dbReference>
<dbReference type="SUPFAM" id="SSF46894">
    <property type="entry name" value="C-terminal effector domain of the bipartite response regulators"/>
    <property type="match status" value="1"/>
</dbReference>
<accession>A0A9X5BKN6</accession>
<keyword evidence="12" id="KW-1185">Reference proteome</keyword>
<dbReference type="GO" id="GO:0005524">
    <property type="term" value="F:ATP binding"/>
    <property type="evidence" value="ECO:0007669"/>
    <property type="project" value="UniProtKB-KW"/>
</dbReference>
<dbReference type="OrthoDB" id="9787103at2"/>
<proteinExistence type="predicted"/>
<evidence type="ECO:0000256" key="3">
    <source>
        <dbReference type="ARBA" id="ARBA00022643"/>
    </source>
</evidence>
<dbReference type="AlphaFoldDB" id="A0A9X5BKN6"/>
<dbReference type="Pfam" id="PF00486">
    <property type="entry name" value="Trans_reg_C"/>
    <property type="match status" value="1"/>
</dbReference>
<dbReference type="InterPro" id="IPR015865">
    <property type="entry name" value="Riboflavin_kinase_bac/euk"/>
</dbReference>
<dbReference type="PANTHER" id="PTHR22749:SF6">
    <property type="entry name" value="RIBOFLAVIN KINASE"/>
    <property type="match status" value="1"/>
</dbReference>
<evidence type="ECO:0000256" key="1">
    <source>
        <dbReference type="ARBA" id="ARBA00012105"/>
    </source>
</evidence>
<evidence type="ECO:0000256" key="9">
    <source>
        <dbReference type="PROSITE-ProRule" id="PRU01091"/>
    </source>
</evidence>
<dbReference type="RefSeq" id="WP_160562296.1">
    <property type="nucleotide sequence ID" value="NZ_QZDT01000088.1"/>
</dbReference>
<dbReference type="InterPro" id="IPR023465">
    <property type="entry name" value="Riboflavin_kinase_dom_sf"/>
</dbReference>
<dbReference type="CDD" id="cd00383">
    <property type="entry name" value="trans_reg_C"/>
    <property type="match status" value="1"/>
</dbReference>
<evidence type="ECO:0000313" key="11">
    <source>
        <dbReference type="EMBL" id="NBJ95402.1"/>
    </source>
</evidence>
<dbReference type="Gene3D" id="2.40.30.30">
    <property type="entry name" value="Riboflavin kinase-like"/>
    <property type="match status" value="1"/>
</dbReference>
<evidence type="ECO:0000256" key="8">
    <source>
        <dbReference type="ARBA" id="ARBA00047880"/>
    </source>
</evidence>
<dbReference type="InterPro" id="IPR016032">
    <property type="entry name" value="Sig_transdc_resp-reg_C-effctor"/>
</dbReference>
<comment type="catalytic activity">
    <reaction evidence="8">
        <text>riboflavin + ATP = FMN + ADP + H(+)</text>
        <dbReference type="Rhea" id="RHEA:14357"/>
        <dbReference type="ChEBI" id="CHEBI:15378"/>
        <dbReference type="ChEBI" id="CHEBI:30616"/>
        <dbReference type="ChEBI" id="CHEBI:57986"/>
        <dbReference type="ChEBI" id="CHEBI:58210"/>
        <dbReference type="ChEBI" id="CHEBI:456216"/>
        <dbReference type="EC" id="2.7.1.26"/>
    </reaction>
</comment>
<evidence type="ECO:0000256" key="4">
    <source>
        <dbReference type="ARBA" id="ARBA00022679"/>
    </source>
</evidence>
<dbReference type="Proteomes" id="UP001154420">
    <property type="component" value="Unassembled WGS sequence"/>
</dbReference>
<reference evidence="11" key="1">
    <citation type="submission" date="2018-09" db="EMBL/GenBank/DDBJ databases">
        <title>Murine metabolic-syndrome-specific gut microbial biobank.</title>
        <authorList>
            <person name="Liu C."/>
        </authorList>
    </citation>
    <scope>NUCLEOTIDE SEQUENCE</scope>
    <source>
        <strain evidence="11">D42-62</strain>
    </source>
</reference>
<dbReference type="SMART" id="SM00904">
    <property type="entry name" value="Flavokinase"/>
    <property type="match status" value="1"/>
</dbReference>
<dbReference type="PANTHER" id="PTHR22749">
    <property type="entry name" value="RIBOFLAVIN KINASE/FMN ADENYLYLTRANSFERASE"/>
    <property type="match status" value="1"/>
</dbReference>
<keyword evidence="6" id="KW-0067">ATP-binding</keyword>
<protein>
    <recommendedName>
        <fullName evidence="1">riboflavin kinase</fullName>
        <ecNumber evidence="1">2.7.1.26</ecNumber>
    </recommendedName>
</protein>
<dbReference type="Pfam" id="PF01687">
    <property type="entry name" value="Flavokinase"/>
    <property type="match status" value="1"/>
</dbReference>
<keyword evidence="2" id="KW-0285">Flavoprotein</keyword>
<dbReference type="EMBL" id="QZDT01000088">
    <property type="protein sequence ID" value="NBJ95402.1"/>
    <property type="molecule type" value="Genomic_DNA"/>
</dbReference>
<keyword evidence="4" id="KW-0808">Transferase</keyword>
<organism evidence="11 12">
    <name type="scientific">Parablautia muri</name>
    <dbReference type="NCBI Taxonomy" id="2320879"/>
    <lineage>
        <taxon>Bacteria</taxon>
        <taxon>Bacillati</taxon>
        <taxon>Bacillota</taxon>
        <taxon>Clostridia</taxon>
        <taxon>Lachnospirales</taxon>
        <taxon>Lachnospiraceae</taxon>
        <taxon>Parablautia</taxon>
    </lineage>
</organism>
<dbReference type="PROSITE" id="PS51755">
    <property type="entry name" value="OMPR_PHOB"/>
    <property type="match status" value="1"/>
</dbReference>
<dbReference type="Gene3D" id="1.10.10.10">
    <property type="entry name" value="Winged helix-like DNA-binding domain superfamily/Winged helix DNA-binding domain"/>
    <property type="match status" value="1"/>
</dbReference>